<evidence type="ECO:0000313" key="2">
    <source>
        <dbReference type="Proteomes" id="UP000821853"/>
    </source>
</evidence>
<keyword evidence="2" id="KW-1185">Reference proteome</keyword>
<accession>A0A9J6GH07</accession>
<proteinExistence type="predicted"/>
<comment type="caution">
    <text evidence="1">The sequence shown here is derived from an EMBL/GenBank/DDBJ whole genome shotgun (WGS) entry which is preliminary data.</text>
</comment>
<gene>
    <name evidence="1" type="ORF">HPB48_017206</name>
</gene>
<evidence type="ECO:0000313" key="1">
    <source>
        <dbReference type="EMBL" id="KAH9374435.1"/>
    </source>
</evidence>
<sequence length="119" mass="13386">MLSDCDTMAHRALFTSTPVLLIPDVLQMKLRVVDRLVYNLLLEFEDFNVSAQVLNPSAPKEEHMDVFVELVSSCGVKFSVWKDENTWCFTSLTGDDADVLLQSFLRSSQGSFTAIPKQP</sequence>
<dbReference type="VEuPathDB" id="VectorBase:HLOH_053256"/>
<organism evidence="1 2">
    <name type="scientific">Haemaphysalis longicornis</name>
    <name type="common">Bush tick</name>
    <dbReference type="NCBI Taxonomy" id="44386"/>
    <lineage>
        <taxon>Eukaryota</taxon>
        <taxon>Metazoa</taxon>
        <taxon>Ecdysozoa</taxon>
        <taxon>Arthropoda</taxon>
        <taxon>Chelicerata</taxon>
        <taxon>Arachnida</taxon>
        <taxon>Acari</taxon>
        <taxon>Parasitiformes</taxon>
        <taxon>Ixodida</taxon>
        <taxon>Ixodoidea</taxon>
        <taxon>Ixodidae</taxon>
        <taxon>Haemaphysalinae</taxon>
        <taxon>Haemaphysalis</taxon>
    </lineage>
</organism>
<dbReference type="AlphaFoldDB" id="A0A9J6GH07"/>
<dbReference type="Proteomes" id="UP000821853">
    <property type="component" value="Chromosome 4"/>
</dbReference>
<protein>
    <submittedName>
        <fullName evidence="1">Uncharacterized protein</fullName>
    </submittedName>
</protein>
<name>A0A9J6GH07_HAELO</name>
<dbReference type="EMBL" id="JABSTR010000006">
    <property type="protein sequence ID" value="KAH9374435.1"/>
    <property type="molecule type" value="Genomic_DNA"/>
</dbReference>
<dbReference type="OrthoDB" id="2358981at2759"/>
<reference evidence="1 2" key="1">
    <citation type="journal article" date="2020" name="Cell">
        <title>Large-Scale Comparative Analyses of Tick Genomes Elucidate Their Genetic Diversity and Vector Capacities.</title>
        <authorList>
            <consortium name="Tick Genome and Microbiome Consortium (TIGMIC)"/>
            <person name="Jia N."/>
            <person name="Wang J."/>
            <person name="Shi W."/>
            <person name="Du L."/>
            <person name="Sun Y."/>
            <person name="Zhan W."/>
            <person name="Jiang J.F."/>
            <person name="Wang Q."/>
            <person name="Zhang B."/>
            <person name="Ji P."/>
            <person name="Bell-Sakyi L."/>
            <person name="Cui X.M."/>
            <person name="Yuan T.T."/>
            <person name="Jiang B.G."/>
            <person name="Yang W.F."/>
            <person name="Lam T.T."/>
            <person name="Chang Q.C."/>
            <person name="Ding S.J."/>
            <person name="Wang X.J."/>
            <person name="Zhu J.G."/>
            <person name="Ruan X.D."/>
            <person name="Zhao L."/>
            <person name="Wei J.T."/>
            <person name="Ye R.Z."/>
            <person name="Que T.C."/>
            <person name="Du C.H."/>
            <person name="Zhou Y.H."/>
            <person name="Cheng J.X."/>
            <person name="Dai P.F."/>
            <person name="Guo W.B."/>
            <person name="Han X.H."/>
            <person name="Huang E.J."/>
            <person name="Li L.F."/>
            <person name="Wei W."/>
            <person name="Gao Y.C."/>
            <person name="Liu J.Z."/>
            <person name="Shao H.Z."/>
            <person name="Wang X."/>
            <person name="Wang C.C."/>
            <person name="Yang T.C."/>
            <person name="Huo Q.B."/>
            <person name="Li W."/>
            <person name="Chen H.Y."/>
            <person name="Chen S.E."/>
            <person name="Zhou L.G."/>
            <person name="Ni X.B."/>
            <person name="Tian J.H."/>
            <person name="Sheng Y."/>
            <person name="Liu T."/>
            <person name="Pan Y.S."/>
            <person name="Xia L.Y."/>
            <person name="Li J."/>
            <person name="Zhao F."/>
            <person name="Cao W.C."/>
        </authorList>
    </citation>
    <scope>NUCLEOTIDE SEQUENCE [LARGE SCALE GENOMIC DNA]</scope>
    <source>
        <strain evidence="1">HaeL-2018</strain>
    </source>
</reference>